<dbReference type="OrthoDB" id="6183100at2"/>
<dbReference type="GO" id="GO:0002143">
    <property type="term" value="P:tRNA wobble position uridine thiolation"/>
    <property type="evidence" value="ECO:0007669"/>
    <property type="project" value="InterPro"/>
</dbReference>
<dbReference type="Gene3D" id="3.40.1260.10">
    <property type="entry name" value="DsrEFH-like"/>
    <property type="match status" value="1"/>
</dbReference>
<keyword evidence="2" id="KW-1185">Reference proteome</keyword>
<protein>
    <submittedName>
        <fullName evidence="1">tRNA 2-thiouridine synthesizing protein B</fullName>
    </submittedName>
</protein>
<dbReference type="RefSeq" id="WP_091812169.1">
    <property type="nucleotide sequence ID" value="NZ_FNNE01000003.1"/>
</dbReference>
<dbReference type="AlphaFoldDB" id="A0A1H2V796"/>
<dbReference type="PANTHER" id="PTHR37526:SF1">
    <property type="entry name" value="PROTEIN TUSB"/>
    <property type="match status" value="1"/>
</dbReference>
<reference evidence="1 2" key="1">
    <citation type="submission" date="2016-10" db="EMBL/GenBank/DDBJ databases">
        <authorList>
            <person name="de Groot N.N."/>
        </authorList>
    </citation>
    <scope>NUCLEOTIDE SEQUENCE [LARGE SCALE GENOMIC DNA]</scope>
    <source>
        <strain evidence="1 2">CGMCC 1.7059</strain>
    </source>
</reference>
<dbReference type="Pfam" id="PF04077">
    <property type="entry name" value="DsrH"/>
    <property type="match status" value="1"/>
</dbReference>
<sequence>MKTLHIVNKSPDQARFGRCLAALEASDQLLLTENAVIALADAGIVLPSENYALAADLEARGLAGRPTTTVIDYPGMVRLTADADRIICW</sequence>
<dbReference type="EMBL" id="FNNE01000003">
    <property type="protein sequence ID" value="SDW64203.1"/>
    <property type="molecule type" value="Genomic_DNA"/>
</dbReference>
<proteinExistence type="predicted"/>
<organism evidence="1 2">
    <name type="scientific">Marinobacter mobilis</name>
    <dbReference type="NCBI Taxonomy" id="488533"/>
    <lineage>
        <taxon>Bacteria</taxon>
        <taxon>Pseudomonadati</taxon>
        <taxon>Pseudomonadota</taxon>
        <taxon>Gammaproteobacteria</taxon>
        <taxon>Pseudomonadales</taxon>
        <taxon>Marinobacteraceae</taxon>
        <taxon>Marinobacter</taxon>
    </lineage>
</organism>
<name>A0A1H2V796_9GAMM</name>
<dbReference type="Proteomes" id="UP000199675">
    <property type="component" value="Unassembled WGS sequence"/>
</dbReference>
<accession>A0A1H2V796</accession>
<dbReference type="GO" id="GO:1990228">
    <property type="term" value="C:sulfurtransferase complex"/>
    <property type="evidence" value="ECO:0007669"/>
    <property type="project" value="TreeGrafter"/>
</dbReference>
<dbReference type="InterPro" id="IPR027396">
    <property type="entry name" value="DsrEFH-like"/>
</dbReference>
<dbReference type="NCBIfam" id="TIGR03011">
    <property type="entry name" value="sulf_tusB_dsrH"/>
    <property type="match status" value="1"/>
</dbReference>
<dbReference type="SUPFAM" id="SSF75169">
    <property type="entry name" value="DsrEFH-like"/>
    <property type="match status" value="1"/>
</dbReference>
<evidence type="ECO:0000313" key="1">
    <source>
        <dbReference type="EMBL" id="SDW64203.1"/>
    </source>
</evidence>
<dbReference type="STRING" id="488533.SAMN04487960_103359"/>
<dbReference type="InterPro" id="IPR007215">
    <property type="entry name" value="Sulphur_relay_TusB/DsrH"/>
</dbReference>
<dbReference type="PANTHER" id="PTHR37526">
    <property type="entry name" value="PROTEIN TUSB"/>
    <property type="match status" value="1"/>
</dbReference>
<evidence type="ECO:0000313" key="2">
    <source>
        <dbReference type="Proteomes" id="UP000199675"/>
    </source>
</evidence>
<gene>
    <name evidence="1" type="ORF">SAMN04487960_103359</name>
</gene>